<evidence type="ECO:0000313" key="1">
    <source>
        <dbReference type="EMBL" id="MCM0622709.1"/>
    </source>
</evidence>
<sequence length="364" mass="39910">MTTPRSSADYYRRQQRITARLITALRLVWRRMEPRGSWEQQYTDNGIGTQLATLVGAAQVAAAREADSYIAAVVVELGLMPEASPGVVVPSTFAGLAGDGRPVQSLMALSVPQAGRRFNEIRSTALRTDTEPAERPDEVSDLTWAAIRADQQAAARLREEAWQREQDTAAQAALDDTMRWIELSAATVLADTARAAESAATVSHREIDGYVRMLNLPSCARCAVLAGRFYRWNDGFERHPGCDCRHIPVSETAAGDLTVDSTAYFESLPTAQTLEARHPDLTVAQRRKQGLLSQEDIFTVDGARAIRDGADLTRVVNARRGMTTPAARLRPGARVMPETIYARAGDDRDEAIRLLQLAGFITTT</sequence>
<keyword evidence="2" id="KW-1185">Reference proteome</keyword>
<comment type="caution">
    <text evidence="1">The sequence shown here is derived from an EMBL/GenBank/DDBJ whole genome shotgun (WGS) entry which is preliminary data.</text>
</comment>
<name>A0A9X2DE07_9ACTN</name>
<evidence type="ECO:0000313" key="2">
    <source>
        <dbReference type="Proteomes" id="UP001139485"/>
    </source>
</evidence>
<reference evidence="1" key="1">
    <citation type="submission" date="2022-05" db="EMBL/GenBank/DDBJ databases">
        <authorList>
            <person name="Tuo L."/>
        </authorList>
    </citation>
    <scope>NUCLEOTIDE SEQUENCE</scope>
    <source>
        <strain evidence="1">BSK12Z-4</strain>
    </source>
</reference>
<dbReference type="EMBL" id="JAMOIL010000045">
    <property type="protein sequence ID" value="MCM0622709.1"/>
    <property type="molecule type" value="Genomic_DNA"/>
</dbReference>
<proteinExistence type="predicted"/>
<dbReference type="RefSeq" id="WP_250828878.1">
    <property type="nucleotide sequence ID" value="NZ_JAMOIL010000045.1"/>
</dbReference>
<accession>A0A9X2DE07</accession>
<gene>
    <name evidence="1" type="ORF">M8330_20675</name>
</gene>
<dbReference type="Proteomes" id="UP001139485">
    <property type="component" value="Unassembled WGS sequence"/>
</dbReference>
<protein>
    <submittedName>
        <fullName evidence="1">Uncharacterized protein</fullName>
    </submittedName>
</protein>
<dbReference type="AlphaFoldDB" id="A0A9X2DE07"/>
<organism evidence="1 2">
    <name type="scientific">Nocardioides bruguierae</name>
    <dbReference type="NCBI Taxonomy" id="2945102"/>
    <lineage>
        <taxon>Bacteria</taxon>
        <taxon>Bacillati</taxon>
        <taxon>Actinomycetota</taxon>
        <taxon>Actinomycetes</taxon>
        <taxon>Propionibacteriales</taxon>
        <taxon>Nocardioidaceae</taxon>
        <taxon>Nocardioides</taxon>
    </lineage>
</organism>